<gene>
    <name evidence="1" type="ORF">CYMTET_24399</name>
</gene>
<organism evidence="1 2">
    <name type="scientific">Cymbomonas tetramitiformis</name>
    <dbReference type="NCBI Taxonomy" id="36881"/>
    <lineage>
        <taxon>Eukaryota</taxon>
        <taxon>Viridiplantae</taxon>
        <taxon>Chlorophyta</taxon>
        <taxon>Pyramimonadophyceae</taxon>
        <taxon>Pyramimonadales</taxon>
        <taxon>Pyramimonadaceae</taxon>
        <taxon>Cymbomonas</taxon>
    </lineage>
</organism>
<dbReference type="AlphaFoldDB" id="A0AAE0KZY6"/>
<accession>A0AAE0KZY6</accession>
<sequence length="248" mass="28750">MEFEDLLRFLGARFRLWSEMATRGVQEVAAACDFHMQEWGAQAATLEQYQAYLKVKGLFSDSLAVAKNPVIIAPDARYTVDASWPGPAQKDEGIAPARLRLVLEYMHSLMTTGLERMTERDGWRVSDVVTQFYYSPAFIGRTLRQDLQDKNLTGEDQTKAVRDYKKKYRKSKEKIEKVTRRQWTKQGKKPAKEQSRLDEINKYTVGDSKRHIKKFSTDVEKLKVPFTTFLQKATPDGSREKVYFRLSF</sequence>
<proteinExistence type="predicted"/>
<evidence type="ECO:0000313" key="1">
    <source>
        <dbReference type="EMBL" id="KAK3267018.1"/>
    </source>
</evidence>
<protein>
    <submittedName>
        <fullName evidence="1">Uncharacterized protein</fullName>
    </submittedName>
</protein>
<keyword evidence="2" id="KW-1185">Reference proteome</keyword>
<comment type="caution">
    <text evidence="1">The sequence shown here is derived from an EMBL/GenBank/DDBJ whole genome shotgun (WGS) entry which is preliminary data.</text>
</comment>
<reference evidence="1 2" key="1">
    <citation type="journal article" date="2015" name="Genome Biol. Evol.">
        <title>Comparative Genomics of a Bacterivorous Green Alga Reveals Evolutionary Causalities and Consequences of Phago-Mixotrophic Mode of Nutrition.</title>
        <authorList>
            <person name="Burns J.A."/>
            <person name="Paasch A."/>
            <person name="Narechania A."/>
            <person name="Kim E."/>
        </authorList>
    </citation>
    <scope>NUCLEOTIDE SEQUENCE [LARGE SCALE GENOMIC DNA]</scope>
    <source>
        <strain evidence="1 2">PLY_AMNH</strain>
    </source>
</reference>
<dbReference type="EMBL" id="LGRX02012666">
    <property type="protein sequence ID" value="KAK3267018.1"/>
    <property type="molecule type" value="Genomic_DNA"/>
</dbReference>
<name>A0AAE0KZY6_9CHLO</name>
<dbReference type="Proteomes" id="UP001190700">
    <property type="component" value="Unassembled WGS sequence"/>
</dbReference>
<evidence type="ECO:0000313" key="2">
    <source>
        <dbReference type="Proteomes" id="UP001190700"/>
    </source>
</evidence>